<accession>I3STT6</accession>
<protein>
    <submittedName>
        <fullName evidence="1">Uncharacterized protein</fullName>
    </submittedName>
</protein>
<dbReference type="AlphaFoldDB" id="I3STT6"/>
<proteinExistence type="evidence at transcript level"/>
<organism evidence="1">
    <name type="scientific">Lotus japonicus</name>
    <name type="common">Lotus corniculatus var. japonicus</name>
    <dbReference type="NCBI Taxonomy" id="34305"/>
    <lineage>
        <taxon>Eukaryota</taxon>
        <taxon>Viridiplantae</taxon>
        <taxon>Streptophyta</taxon>
        <taxon>Embryophyta</taxon>
        <taxon>Tracheophyta</taxon>
        <taxon>Spermatophyta</taxon>
        <taxon>Magnoliopsida</taxon>
        <taxon>eudicotyledons</taxon>
        <taxon>Gunneridae</taxon>
        <taxon>Pentapetalae</taxon>
        <taxon>rosids</taxon>
        <taxon>fabids</taxon>
        <taxon>Fabales</taxon>
        <taxon>Fabaceae</taxon>
        <taxon>Papilionoideae</taxon>
        <taxon>50 kb inversion clade</taxon>
        <taxon>NPAAA clade</taxon>
        <taxon>Hologalegina</taxon>
        <taxon>robinioid clade</taxon>
        <taxon>Loteae</taxon>
        <taxon>Lotus</taxon>
    </lineage>
</organism>
<evidence type="ECO:0000313" key="1">
    <source>
        <dbReference type="EMBL" id="AFK43678.1"/>
    </source>
</evidence>
<name>I3STT6_LOTJA</name>
<reference evidence="1" key="1">
    <citation type="submission" date="2012-05" db="EMBL/GenBank/DDBJ databases">
        <authorList>
            <person name="Krishnakumar V."/>
            <person name="Cheung F."/>
            <person name="Xiao Y."/>
            <person name="Chan A."/>
            <person name="Moskal W.A."/>
            <person name="Town C.D."/>
        </authorList>
    </citation>
    <scope>NUCLEOTIDE SEQUENCE</scope>
</reference>
<sequence length="86" mass="9486">MSHQQLKEENLKWKKGRYILSHTKKGTQPVDMENYLSYHSKGATPAGPSLSNTHPDCSPIQALTIKSSNGTINISFTGHCDKAKTT</sequence>
<dbReference type="EMBL" id="BT143884">
    <property type="protein sequence ID" value="AFK43678.1"/>
    <property type="molecule type" value="mRNA"/>
</dbReference>